<dbReference type="InterPro" id="IPR000008">
    <property type="entry name" value="C2_dom"/>
</dbReference>
<dbReference type="InterPro" id="IPR052095">
    <property type="entry name" value="UNC-13_domain"/>
</dbReference>
<evidence type="ECO:0000256" key="7">
    <source>
        <dbReference type="ARBA" id="ARBA00022753"/>
    </source>
</evidence>
<dbReference type="InParanoid" id="A0A6I8T9Z4"/>
<evidence type="ECO:0000256" key="5">
    <source>
        <dbReference type="ARBA" id="ARBA00022483"/>
    </source>
</evidence>
<accession>A0A6I8T9Z4</accession>
<feature type="compositionally biased region" description="Polar residues" evidence="8">
    <location>
        <begin position="636"/>
        <end position="649"/>
    </location>
</feature>
<feature type="region of interest" description="Disordered" evidence="8">
    <location>
        <begin position="1"/>
        <end position="41"/>
    </location>
</feature>
<dbReference type="Proteomes" id="UP000008820">
    <property type="component" value="Chromosome 1"/>
</dbReference>
<feature type="compositionally biased region" description="Low complexity" evidence="8">
    <location>
        <begin position="473"/>
        <end position="484"/>
    </location>
</feature>
<evidence type="ECO:0000256" key="2">
    <source>
        <dbReference type="ARBA" id="ARBA00004496"/>
    </source>
</evidence>
<dbReference type="PROSITE" id="PS51259">
    <property type="entry name" value="MHD2"/>
    <property type="match status" value="1"/>
</dbReference>
<gene>
    <name evidence="9" type="primary">5565257</name>
</gene>
<dbReference type="GO" id="GO:0005770">
    <property type="term" value="C:late endosome"/>
    <property type="evidence" value="ECO:0007669"/>
    <property type="project" value="UniProtKB-SubCell"/>
</dbReference>
<dbReference type="InterPro" id="IPR035892">
    <property type="entry name" value="C2_domain_sf"/>
</dbReference>
<evidence type="ECO:0000256" key="8">
    <source>
        <dbReference type="SAM" id="MobiDB-lite"/>
    </source>
</evidence>
<dbReference type="InterPro" id="IPR010439">
    <property type="entry name" value="MUN_dom"/>
</dbReference>
<evidence type="ECO:0000256" key="4">
    <source>
        <dbReference type="ARBA" id="ARBA00005823"/>
    </source>
</evidence>
<dbReference type="Gene3D" id="2.60.40.150">
    <property type="entry name" value="C2 domain"/>
    <property type="match status" value="2"/>
</dbReference>
<comment type="subcellular location">
    <subcellularLocation>
        <location evidence="2">Cytoplasm</location>
    </subcellularLocation>
    <subcellularLocation>
        <location evidence="3">Late endosome</location>
    </subcellularLocation>
    <subcellularLocation>
        <location evidence="1">Recycling endosome</location>
    </subcellularLocation>
</comment>
<dbReference type="EnsemblMetazoa" id="AAEL004694-RB">
    <property type="protein sequence ID" value="AAEL004694-PB"/>
    <property type="gene ID" value="AAEL004694"/>
</dbReference>
<reference evidence="9" key="2">
    <citation type="submission" date="2020-05" db="UniProtKB">
        <authorList>
            <consortium name="EnsemblMetazoa"/>
        </authorList>
    </citation>
    <scope>IDENTIFICATION</scope>
    <source>
        <strain evidence="9">LVP_AGWG</strain>
    </source>
</reference>
<feature type="region of interest" description="Disordered" evidence="8">
    <location>
        <begin position="631"/>
        <end position="673"/>
    </location>
</feature>
<feature type="compositionally biased region" description="Polar residues" evidence="8">
    <location>
        <begin position="515"/>
        <end position="524"/>
    </location>
</feature>
<dbReference type="CDD" id="cd04009">
    <property type="entry name" value="C2B_Munc13-like"/>
    <property type="match status" value="1"/>
</dbReference>
<dbReference type="Pfam" id="PF06292">
    <property type="entry name" value="MUN"/>
    <property type="match status" value="1"/>
</dbReference>
<dbReference type="SUPFAM" id="SSF49562">
    <property type="entry name" value="C2 domain (Calcium/lipid-binding domain, CaLB)"/>
    <property type="match status" value="2"/>
</dbReference>
<evidence type="ECO:0000256" key="6">
    <source>
        <dbReference type="ARBA" id="ARBA00022490"/>
    </source>
</evidence>
<dbReference type="PROSITE" id="PS51258">
    <property type="entry name" value="MHD1"/>
    <property type="match status" value="1"/>
</dbReference>
<feature type="region of interest" description="Disordered" evidence="8">
    <location>
        <begin position="434"/>
        <end position="484"/>
    </location>
</feature>
<comment type="similarity">
    <text evidence="4">Belongs to the unc-13 family.</text>
</comment>
<protein>
    <submittedName>
        <fullName evidence="9">Uncharacterized protein</fullName>
    </submittedName>
</protein>
<dbReference type="GO" id="GO:0099503">
    <property type="term" value="C:secretory vesicle"/>
    <property type="evidence" value="ECO:0007669"/>
    <property type="project" value="TreeGrafter"/>
</dbReference>
<dbReference type="GO" id="GO:0055037">
    <property type="term" value="C:recycling endosome"/>
    <property type="evidence" value="ECO:0007669"/>
    <property type="project" value="UniProtKB-SubCell"/>
</dbReference>
<evidence type="ECO:0000256" key="3">
    <source>
        <dbReference type="ARBA" id="ARBA00004603"/>
    </source>
</evidence>
<dbReference type="PROSITE" id="PS50004">
    <property type="entry name" value="C2"/>
    <property type="match status" value="2"/>
</dbReference>
<dbReference type="PANTHER" id="PTHR45999:SF2">
    <property type="entry name" value="PROTEIN UNC-13 HOMOLOG 4B"/>
    <property type="match status" value="1"/>
</dbReference>
<dbReference type="Pfam" id="PF00168">
    <property type="entry name" value="C2"/>
    <property type="match status" value="2"/>
</dbReference>
<organism evidence="9 10">
    <name type="scientific">Aedes aegypti</name>
    <name type="common">Yellowfever mosquito</name>
    <name type="synonym">Culex aegypti</name>
    <dbReference type="NCBI Taxonomy" id="7159"/>
    <lineage>
        <taxon>Eukaryota</taxon>
        <taxon>Metazoa</taxon>
        <taxon>Ecdysozoa</taxon>
        <taxon>Arthropoda</taxon>
        <taxon>Hexapoda</taxon>
        <taxon>Insecta</taxon>
        <taxon>Pterygota</taxon>
        <taxon>Neoptera</taxon>
        <taxon>Endopterygota</taxon>
        <taxon>Diptera</taxon>
        <taxon>Nematocera</taxon>
        <taxon>Culicoidea</taxon>
        <taxon>Culicidae</taxon>
        <taxon>Culicinae</taxon>
        <taxon>Aedini</taxon>
        <taxon>Aedes</taxon>
        <taxon>Stegomyia</taxon>
    </lineage>
</organism>
<dbReference type="InterPro" id="IPR014772">
    <property type="entry name" value="Munc13_dom-2"/>
</dbReference>
<dbReference type="PRINTS" id="PR00360">
    <property type="entry name" value="C2DOMAIN"/>
</dbReference>
<dbReference type="Gene3D" id="1.10.357.50">
    <property type="match status" value="1"/>
</dbReference>
<dbReference type="GO" id="GO:0006887">
    <property type="term" value="P:exocytosis"/>
    <property type="evidence" value="ECO:0007669"/>
    <property type="project" value="UniProtKB-KW"/>
</dbReference>
<keyword evidence="7" id="KW-0967">Endosome</keyword>
<name>A0A6I8T9Z4_AEDAE</name>
<reference evidence="9 10" key="1">
    <citation type="submission" date="2017-06" db="EMBL/GenBank/DDBJ databases">
        <title>Aedes aegypti genome working group (AGWG) sequencing and assembly.</title>
        <authorList>
            <consortium name="Aedes aegypti Genome Working Group (AGWG)"/>
            <person name="Matthews B.J."/>
        </authorList>
    </citation>
    <scope>NUCLEOTIDE SEQUENCE [LARGE SCALE GENOMIC DNA]</scope>
    <source>
        <strain evidence="9 10">LVP_AGWG</strain>
    </source>
</reference>
<evidence type="ECO:0000313" key="10">
    <source>
        <dbReference type="Proteomes" id="UP000008820"/>
    </source>
</evidence>
<feature type="compositionally biased region" description="Acidic residues" evidence="8">
    <location>
        <begin position="652"/>
        <end position="669"/>
    </location>
</feature>
<keyword evidence="5" id="KW-0268">Exocytosis</keyword>
<feature type="compositionally biased region" description="Low complexity" evidence="8">
    <location>
        <begin position="498"/>
        <end position="509"/>
    </location>
</feature>
<feature type="compositionally biased region" description="Basic and acidic residues" evidence="8">
    <location>
        <begin position="441"/>
        <end position="456"/>
    </location>
</feature>
<proteinExistence type="inferred from homology"/>
<evidence type="ECO:0000256" key="1">
    <source>
        <dbReference type="ARBA" id="ARBA00004172"/>
    </source>
</evidence>
<keyword evidence="6" id="KW-0963">Cytoplasm</keyword>
<keyword evidence="10" id="KW-1185">Reference proteome</keyword>
<dbReference type="PANTHER" id="PTHR45999">
    <property type="entry name" value="UNC-13-4A, ISOFORM B"/>
    <property type="match status" value="1"/>
</dbReference>
<feature type="compositionally biased region" description="Low complexity" evidence="8">
    <location>
        <begin position="20"/>
        <end position="32"/>
    </location>
</feature>
<dbReference type="SMART" id="SM00239">
    <property type="entry name" value="C2"/>
    <property type="match status" value="2"/>
</dbReference>
<feature type="region of interest" description="Disordered" evidence="8">
    <location>
        <begin position="497"/>
        <end position="527"/>
    </location>
</feature>
<dbReference type="FunCoup" id="A0A6I8T9Z4">
    <property type="interactions" value="9"/>
</dbReference>
<dbReference type="InterPro" id="IPR014770">
    <property type="entry name" value="Munc13_1"/>
</dbReference>
<sequence>MKKFARKSNGGCETTTDNESSSVLSSSTNSGSVAREPKRGKSKFKARLPVVQWVSSVGRTDKSKRAIVSSPPCCGLNTANDKEIQTEKQFADKSVQCDELNHYVVTDNRSQYTTTHQGTTIDSINDERLELLYGSSHRLHVHQGGCNCCCRYYGPDAPIMQGQLPLRSPLHDARRRSLDQSNEISVFRCSNRLVDAVNGNQYPSEQQLFRKNNLISYTSDSEMWKNDKNRVARVQGNVRQENRWFASQPALNCVTESTEEENRSFSRKSSAQRKVGRVSPFVAPRLVEEVEEEEEDLELEEDHNGKRQVENNLSAELEQQAYLVLGMNSQARRPFKRKICTPFDKRLTMPPEHFKQWPSESTFETDFHDNYRHSFPVYTSHDSQNASPMVNEIHTREAVYHRPIRPTRRAAECSAIDSNSIMFRSTADDLHKLGNLSKTATESRQRRDRTKIDPHNLRPNLAEPTRLRPPPAEASRSPSSGASLYSRLSGSIQNLFISGSRGQSGSTSTAVRSGFSKSENNLSELSRRRAQRNDRFMLFGSRGKVRQRRANNFLTSGGGSFFTYNYDDEEESRWKKYFSFGSMHLLRKHKAKAANETETKRIQDLDGSFFEKFGSILRQKSINHEESVTLEPFPEQSHQSEGTPFSVSETIPEGEDSGNETLPDSDTEEQQEKQNEFIGDAFGWNIEELYEEVLFEIFNNIGCDDEELTEESLVHYVQDAFKISNEKHEEIMRVARNKEPPEICLNVEVIEAKELEPKDSNGLSDPFVTMYIASNPTHRYNTSVKSATLDPVWEEHFSLPIDENANDANLIVEVWDFDPAETVKEKMNKVFDVKGVRGLRKLMKEIAVTASTGKHDNELIGRASIPLKSIPASGLVMWYNLDKKNKLRRQGTIRIRLNFSSQKNNQVAAQEHRHLLRILLLHELETSKVAPYWWSGKFTTQGEYVLTQHSAQSSLSTTAGAFIQWSVYTAIHTDHPLSFGLFDGILDKVVRAIQLRAVSDDELKLFWEATKKLLPSCFSVIRKLRKKTAGDKLVVKMLTDVLNIIAKVSMLEPPEGTDLFPLQQYSWIRSNTAEPNWDIREAVSSAVVSGAEDWFNSIREGHFVESGLDEDRLQNLIKIIQLVRSDIQRSIEHYDKLFQEILHFQYTKELYITHELKLAELIKPCVEEICRALKRIDIPESNTALMEYEDINMGTTLFELYLVLKRFSKLGPALSPGESNFAIDEYHNWFTAGVTHWLDISVYKALMRIHKAIELDKLQPVDETVKYSSSAVDTLAIFYQIKIFWQQLDWPDVEGAYIFVAKIVDDICRCCVFYADRMSIRVENLGLVESVYEKKFEVTTEWCLAINNIDYIRQSLKPFATELGVDDIINRLSDVQSPSEAERCAQTMRAVLEDAVDNEKNKILDLVEKLAKKMAPPMRRFLVEGAELLQQDSNSMDRLMMYMEESLSTLNSELNEINFERVLDAIWGELTTILYDLIQSNLDKRRPPAFFANLRDTLHILVENFKSAENRESQNASDRETLDQIERLLQLHGYETTDLIHQYYIDRLKEQELAKEESIFGMLTVQCFFKNNVLELEIMNARNLRPMDSNGTCDSFVRVHFIPEERFVGVTKPRTNTQSKTLFPLYDEKFVVTFNPEQRAVKDAIILFSVKDKDLFGMSNQYLAECYLSFNDIADISGESGKIEQKHLKLTRPHRLDTDCVRALDYRQGDKQAKDFIKKLKQKMG</sequence>
<dbReference type="OrthoDB" id="67700at2759"/>
<evidence type="ECO:0000313" key="9">
    <source>
        <dbReference type="EnsemblMetazoa" id="AAEL004694-PB"/>
    </source>
</evidence>